<evidence type="ECO:0000313" key="10">
    <source>
        <dbReference type="EMBL" id="QII81879.1"/>
    </source>
</evidence>
<sequence length="60" mass="6667">MGQTVKFLKSVKDEMKLVTWPTGKELTQYTSTVVVTVLLFAVFFAVVDFGISELLGLLLN</sequence>
<keyword evidence="3 9" id="KW-1003">Cell membrane</keyword>
<dbReference type="InterPro" id="IPR005807">
    <property type="entry name" value="SecE_bac"/>
</dbReference>
<evidence type="ECO:0000313" key="11">
    <source>
        <dbReference type="Proteomes" id="UP000501451"/>
    </source>
</evidence>
<evidence type="ECO:0000256" key="4">
    <source>
        <dbReference type="ARBA" id="ARBA00022692"/>
    </source>
</evidence>
<evidence type="ECO:0000256" key="2">
    <source>
        <dbReference type="ARBA" id="ARBA00022448"/>
    </source>
</evidence>
<keyword evidence="8 9" id="KW-0472">Membrane</keyword>
<dbReference type="GO" id="GO:0005886">
    <property type="term" value="C:plasma membrane"/>
    <property type="evidence" value="ECO:0007669"/>
    <property type="project" value="UniProtKB-SubCell"/>
</dbReference>
<protein>
    <recommendedName>
        <fullName evidence="9">Protein translocase subunit SecE</fullName>
    </recommendedName>
</protein>
<keyword evidence="5 9" id="KW-0653">Protein transport</keyword>
<comment type="function">
    <text evidence="9">Essential subunit of the Sec protein translocation channel SecYEG. Clamps together the 2 halves of SecY. May contact the channel plug during translocation.</text>
</comment>
<evidence type="ECO:0000256" key="8">
    <source>
        <dbReference type="ARBA" id="ARBA00023136"/>
    </source>
</evidence>
<dbReference type="GO" id="GO:0008320">
    <property type="term" value="F:protein transmembrane transporter activity"/>
    <property type="evidence" value="ECO:0007669"/>
    <property type="project" value="UniProtKB-UniRule"/>
</dbReference>
<dbReference type="InterPro" id="IPR038379">
    <property type="entry name" value="SecE_sf"/>
</dbReference>
<dbReference type="Gene3D" id="1.20.5.1030">
    <property type="entry name" value="Preprotein translocase secy subunit"/>
    <property type="match status" value="1"/>
</dbReference>
<dbReference type="Proteomes" id="UP000501451">
    <property type="component" value="Chromosome"/>
</dbReference>
<dbReference type="EMBL" id="CP049740">
    <property type="protein sequence ID" value="QII81879.1"/>
    <property type="molecule type" value="Genomic_DNA"/>
</dbReference>
<evidence type="ECO:0000256" key="9">
    <source>
        <dbReference type="HAMAP-Rule" id="MF_00422"/>
    </source>
</evidence>
<name>A0A6G7K9C6_9LACT</name>
<comment type="similarity">
    <text evidence="9">Belongs to the SecE/SEC61-gamma family.</text>
</comment>
<proteinExistence type="inferred from homology"/>
<dbReference type="InterPro" id="IPR001901">
    <property type="entry name" value="Translocase_SecE/Sec61-g"/>
</dbReference>
<dbReference type="HAMAP" id="MF_00422">
    <property type="entry name" value="SecE"/>
    <property type="match status" value="1"/>
</dbReference>
<keyword evidence="7 9" id="KW-0811">Translocation</keyword>
<dbReference type="GO" id="GO:0006605">
    <property type="term" value="P:protein targeting"/>
    <property type="evidence" value="ECO:0007669"/>
    <property type="project" value="UniProtKB-UniRule"/>
</dbReference>
<feature type="transmembrane region" description="Helical" evidence="9">
    <location>
        <begin position="33"/>
        <end position="59"/>
    </location>
</feature>
<dbReference type="GO" id="GO:0009306">
    <property type="term" value="P:protein secretion"/>
    <property type="evidence" value="ECO:0007669"/>
    <property type="project" value="UniProtKB-UniRule"/>
</dbReference>
<dbReference type="NCBIfam" id="TIGR00964">
    <property type="entry name" value="secE_bact"/>
    <property type="match status" value="1"/>
</dbReference>
<keyword evidence="4 9" id="KW-0812">Transmembrane</keyword>
<keyword evidence="2 9" id="KW-0813">Transport</keyword>
<dbReference type="GO" id="GO:0043952">
    <property type="term" value="P:protein transport by the Sec complex"/>
    <property type="evidence" value="ECO:0007669"/>
    <property type="project" value="UniProtKB-UniRule"/>
</dbReference>
<comment type="subunit">
    <text evidence="9">Component of the Sec protein translocase complex. Heterotrimer consisting of SecY, SecE and SecG subunits. The heterotrimers can form oligomers, although 1 heterotrimer is thought to be able to translocate proteins. Interacts with the ribosome. Interacts with SecDF, and other proteins may be involved. Interacts with SecA.</text>
</comment>
<evidence type="ECO:0000256" key="3">
    <source>
        <dbReference type="ARBA" id="ARBA00022475"/>
    </source>
</evidence>
<reference evidence="10 11" key="1">
    <citation type="journal article" date="2017" name="Int. J. Syst. Evol. Microbiol.">
        <title>Jeotgalibaca porci sp. nov. and Jeotgalibaca arthritidis sp. nov., isolated from pigs, and emended description of the genus Jeotgalibaca.</title>
        <authorList>
            <person name="Zamora L."/>
            <person name="Perez-Sancho M."/>
            <person name="Dominguez L."/>
            <person name="Fernandez-Garayzabal J.F."/>
            <person name="Vela A.I."/>
        </authorList>
    </citation>
    <scope>NUCLEOTIDE SEQUENCE [LARGE SCALE GENOMIC DNA]</scope>
    <source>
        <strain evidence="10 11">CECT 9157</strain>
    </source>
</reference>
<comment type="subcellular location">
    <subcellularLocation>
        <location evidence="9">Cell membrane</location>
        <topology evidence="9">Single-pass membrane protein</topology>
    </subcellularLocation>
    <subcellularLocation>
        <location evidence="1">Membrane</location>
    </subcellularLocation>
</comment>
<organism evidence="10 11">
    <name type="scientific">Jeotgalibaca arthritidis</name>
    <dbReference type="NCBI Taxonomy" id="1868794"/>
    <lineage>
        <taxon>Bacteria</taxon>
        <taxon>Bacillati</taxon>
        <taxon>Bacillota</taxon>
        <taxon>Bacilli</taxon>
        <taxon>Lactobacillales</taxon>
        <taxon>Carnobacteriaceae</taxon>
        <taxon>Jeotgalibaca</taxon>
    </lineage>
</organism>
<dbReference type="PANTHER" id="PTHR33910:SF1">
    <property type="entry name" value="PROTEIN TRANSLOCASE SUBUNIT SECE"/>
    <property type="match status" value="1"/>
</dbReference>
<evidence type="ECO:0000256" key="6">
    <source>
        <dbReference type="ARBA" id="ARBA00022989"/>
    </source>
</evidence>
<evidence type="ECO:0000256" key="7">
    <source>
        <dbReference type="ARBA" id="ARBA00023010"/>
    </source>
</evidence>
<dbReference type="GO" id="GO:0065002">
    <property type="term" value="P:intracellular protein transmembrane transport"/>
    <property type="evidence" value="ECO:0007669"/>
    <property type="project" value="UniProtKB-UniRule"/>
</dbReference>
<gene>
    <name evidence="9 10" type="primary">secE</name>
    <name evidence="10" type="ORF">G7057_04930</name>
</gene>
<evidence type="ECO:0000256" key="5">
    <source>
        <dbReference type="ARBA" id="ARBA00022927"/>
    </source>
</evidence>
<evidence type="ECO:0000256" key="1">
    <source>
        <dbReference type="ARBA" id="ARBA00004370"/>
    </source>
</evidence>
<keyword evidence="6 9" id="KW-1133">Transmembrane helix</keyword>
<dbReference type="AlphaFoldDB" id="A0A6G7K9C6"/>
<dbReference type="Pfam" id="PF00584">
    <property type="entry name" value="SecE"/>
    <property type="match status" value="1"/>
</dbReference>
<keyword evidence="11" id="KW-1185">Reference proteome</keyword>
<dbReference type="PANTHER" id="PTHR33910">
    <property type="entry name" value="PROTEIN TRANSLOCASE SUBUNIT SECE"/>
    <property type="match status" value="1"/>
</dbReference>
<dbReference type="KEGG" id="jar:G7057_04930"/>
<accession>A0A6G7K9C6</accession>